<evidence type="ECO:0000256" key="1">
    <source>
        <dbReference type="SAM" id="MobiDB-lite"/>
    </source>
</evidence>
<gene>
    <name evidence="3" type="ORF">PR048_000691</name>
</gene>
<comment type="caution">
    <text evidence="3">The sequence shown here is derived from an EMBL/GenBank/DDBJ whole genome shotgun (WGS) entry which is preliminary data.</text>
</comment>
<dbReference type="Proteomes" id="UP001159363">
    <property type="component" value="Chromosome 1"/>
</dbReference>
<protein>
    <submittedName>
        <fullName evidence="3">Uncharacterized protein</fullName>
    </submittedName>
</protein>
<reference evidence="3 4" key="1">
    <citation type="submission" date="2023-02" db="EMBL/GenBank/DDBJ databases">
        <title>LHISI_Scaffold_Assembly.</title>
        <authorList>
            <person name="Stuart O.P."/>
            <person name="Cleave R."/>
            <person name="Magrath M.J.L."/>
            <person name="Mikheyev A.S."/>
        </authorList>
    </citation>
    <scope>NUCLEOTIDE SEQUENCE [LARGE SCALE GENOMIC DNA]</scope>
    <source>
        <strain evidence="3">Daus_M_001</strain>
        <tissue evidence="3">Leg muscle</tissue>
    </source>
</reference>
<feature type="signal peptide" evidence="2">
    <location>
        <begin position="1"/>
        <end position="20"/>
    </location>
</feature>
<accession>A0ABQ9IGJ8</accession>
<evidence type="ECO:0000313" key="4">
    <source>
        <dbReference type="Proteomes" id="UP001159363"/>
    </source>
</evidence>
<feature type="region of interest" description="Disordered" evidence="1">
    <location>
        <begin position="123"/>
        <end position="142"/>
    </location>
</feature>
<feature type="chain" id="PRO_5045042681" evidence="2">
    <location>
        <begin position="21"/>
        <end position="884"/>
    </location>
</feature>
<evidence type="ECO:0000313" key="3">
    <source>
        <dbReference type="EMBL" id="KAJ8895359.1"/>
    </source>
</evidence>
<evidence type="ECO:0000256" key="2">
    <source>
        <dbReference type="SAM" id="SignalP"/>
    </source>
</evidence>
<sequence length="884" mass="98902">MTGFIGVCVLPLTIILLVHATSGTSTVNNNVPYWLVVDQWDHKLNLPQPSGRYGRSIRNRLNNPATLLSATHAYVPLRRDQQVKTALTLAETVYTQHQWRLSRRLDHALYRHSTTPPCVLSTTADRSTPLHPSLQPDHPHPSANPYVVTANPRWPTEPVADVRPMGRRIPLPTLSDFTPLVAFLAHERAWAKGGNQGWSRQGYSSSSNQSQVSAAPGISRLFTSKTCFSIGKLCETAFVASARADHLVSDNLSTVGNSRVSEDQSAAGLIYSTFWTVETPHYIRDSRIFNSTKGEQCHLPGGVIFPEVRSLWRHLQRASHADTHPYRYTSAQGGNSMNHVFLAARINSCRTAWRSAAARAPANNTKTYIPPSPTCTSQLQSRRRNISKVEPKQGFGRSWKKPINQPLTIPYVTKCSSVMATDTYHWVNSTNISIQPITTSRFDGGKVMEICGSSWTVVTRMTHCSELATLIKCCLVTVIVHRYISGRSWHSEILILTKPVTRSATSWMTDQVLAMMAKLDEAQKLFVRVKQAAFNKVHDRTEPPICFRPVTIREGCQSVRRIKTKAQGNDGLSVKQIAPILRALLAALTHAVHDKVSTFEMNLRKKSLDLPPYILMGVLSDICPVKYLKTHIAMPQKYLSIIYIPSPELDMWREKWKRKQCSVLRISRQTSSDVSSDNGRFTHSQSRQLRLTMSHLEEKHLDVEEKEGCLMRHPLRDLALSVLTSSALYPDFTPQHLIGPGEYHVQQHSTPDLCVSCARSNLSQREHAARTAVRAARMAPTWADNTRASEHRHSTTGTPLRTWDVVLSAELSAEITEEQIVEQIVELSAEITEEQIVEQIVELTEELSICCCLHGISVTTSTMSLQNIAPCKLSLAEITLKLLS</sequence>
<dbReference type="EMBL" id="JARBHB010000001">
    <property type="protein sequence ID" value="KAJ8895359.1"/>
    <property type="molecule type" value="Genomic_DNA"/>
</dbReference>
<name>A0ABQ9IGJ8_9NEOP</name>
<keyword evidence="2" id="KW-0732">Signal</keyword>
<organism evidence="3 4">
    <name type="scientific">Dryococelus australis</name>
    <dbReference type="NCBI Taxonomy" id="614101"/>
    <lineage>
        <taxon>Eukaryota</taxon>
        <taxon>Metazoa</taxon>
        <taxon>Ecdysozoa</taxon>
        <taxon>Arthropoda</taxon>
        <taxon>Hexapoda</taxon>
        <taxon>Insecta</taxon>
        <taxon>Pterygota</taxon>
        <taxon>Neoptera</taxon>
        <taxon>Polyneoptera</taxon>
        <taxon>Phasmatodea</taxon>
        <taxon>Verophasmatodea</taxon>
        <taxon>Anareolatae</taxon>
        <taxon>Phasmatidae</taxon>
        <taxon>Eurycanthinae</taxon>
        <taxon>Dryococelus</taxon>
    </lineage>
</organism>
<keyword evidence="4" id="KW-1185">Reference proteome</keyword>
<proteinExistence type="predicted"/>